<dbReference type="CDD" id="cd00085">
    <property type="entry name" value="HNHc"/>
    <property type="match status" value="1"/>
</dbReference>
<dbReference type="Gene3D" id="1.10.30.50">
    <property type="match status" value="1"/>
</dbReference>
<evidence type="ECO:0000313" key="3">
    <source>
        <dbReference type="EMBL" id="GAA4285692.1"/>
    </source>
</evidence>
<sequence length="688" mass="70991">MVAIQTERRAGNGPAPTTSAAAILAADPAAPAGPAALLTRLRDAAEALRVGAPPTGATGWEHAEREGAITALDAVIQDLTLYRGKVLLAHREDGRWGSARDRDYADWRARTTGTGRGAALGELQVAEGLQAMPEVEAGVAAGELTLEHAKALARLRAGASEEVRAALDGGMAADLAAKGKGLSAPELAKAAKKAAATVDARAAQASFEATWRRRAVTTARSGGGRTGTWVLDEISGTIVETALDAVAGAPAADDDRTRGQRLADALVTMASRTLQTGSDLNGAQVRPHIALITDEETWAAARRHCQAVEDATGAAVEATHGSGAAFGLDADGRPRTTAAVDVGDGRRTRGTGAGAGDPSGGGCALSARPAPGPSAVPDLPPVAPAELEDGTLVPLGELIRLMCDCEMTRVVMDADSQVLDVGLTQRTYAKELRRAVTTRDRHCQWPGCRIRASWSEVHHITWYSRGGPTSVDNGITACTYHHHVIHRDHVRIVPLADGFAFYRAEGTLIGTTRRDARRRRPKVPAGAGTAGTGGGAAGQSGWADDRMPAPAPTHAELLAVHEKITASNGRPPAGLLDALTRSTAPEDPAILARSTAPPDDRVAPSPQAALSGAPPAMWDAPLLGQLSAPSGAPPTPWDASLLDQPAEPSGAPPAPWDAPLLGQLAAPSGAPPTPWDVSLLDQPAEPPF</sequence>
<feature type="compositionally biased region" description="Gly residues" evidence="1">
    <location>
        <begin position="528"/>
        <end position="538"/>
    </location>
</feature>
<dbReference type="Pfam" id="PF02720">
    <property type="entry name" value="DUF222"/>
    <property type="match status" value="1"/>
</dbReference>
<feature type="region of interest" description="Disordered" evidence="1">
    <location>
        <begin position="512"/>
        <end position="550"/>
    </location>
</feature>
<dbReference type="InterPro" id="IPR003615">
    <property type="entry name" value="HNH_nuc"/>
</dbReference>
<keyword evidence="4" id="KW-1185">Reference proteome</keyword>
<feature type="region of interest" description="Disordered" evidence="1">
    <location>
        <begin position="590"/>
        <end position="688"/>
    </location>
</feature>
<protein>
    <recommendedName>
        <fullName evidence="2">HNH nuclease domain-containing protein</fullName>
    </recommendedName>
</protein>
<gene>
    <name evidence="3" type="ORF">GCM10022262_00510</name>
</gene>
<dbReference type="Proteomes" id="UP001499841">
    <property type="component" value="Unassembled WGS sequence"/>
</dbReference>
<feature type="compositionally biased region" description="Gly residues" evidence="1">
    <location>
        <begin position="351"/>
        <end position="363"/>
    </location>
</feature>
<dbReference type="EMBL" id="BAABBA010000001">
    <property type="protein sequence ID" value="GAA4285692.1"/>
    <property type="molecule type" value="Genomic_DNA"/>
</dbReference>
<reference evidence="4" key="1">
    <citation type="journal article" date="2019" name="Int. J. Syst. Evol. Microbiol.">
        <title>The Global Catalogue of Microorganisms (GCM) 10K type strain sequencing project: providing services to taxonomists for standard genome sequencing and annotation.</title>
        <authorList>
            <consortium name="The Broad Institute Genomics Platform"/>
            <consortium name="The Broad Institute Genome Sequencing Center for Infectious Disease"/>
            <person name="Wu L."/>
            <person name="Ma J."/>
        </authorList>
    </citation>
    <scope>NUCLEOTIDE SEQUENCE [LARGE SCALE GENOMIC DNA]</scope>
    <source>
        <strain evidence="4">JCM 17459</strain>
    </source>
</reference>
<proteinExistence type="predicted"/>
<dbReference type="SMART" id="SM00507">
    <property type="entry name" value="HNHc"/>
    <property type="match status" value="1"/>
</dbReference>
<feature type="region of interest" description="Disordered" evidence="1">
    <location>
        <begin position="338"/>
        <end position="374"/>
    </location>
</feature>
<evidence type="ECO:0000259" key="2">
    <source>
        <dbReference type="SMART" id="SM00507"/>
    </source>
</evidence>
<name>A0ABP8EP22_9MICO</name>
<comment type="caution">
    <text evidence="3">The sequence shown here is derived from an EMBL/GenBank/DDBJ whole genome shotgun (WGS) entry which is preliminary data.</text>
</comment>
<evidence type="ECO:0000313" key="4">
    <source>
        <dbReference type="Proteomes" id="UP001499841"/>
    </source>
</evidence>
<evidence type="ECO:0000256" key="1">
    <source>
        <dbReference type="SAM" id="MobiDB-lite"/>
    </source>
</evidence>
<feature type="domain" description="HNH nuclease" evidence="2">
    <location>
        <begin position="431"/>
        <end position="483"/>
    </location>
</feature>
<dbReference type="InterPro" id="IPR003870">
    <property type="entry name" value="DUF222"/>
</dbReference>
<dbReference type="RefSeq" id="WP_345036317.1">
    <property type="nucleotide sequence ID" value="NZ_BAABBA010000001.1"/>
</dbReference>
<organism evidence="3 4">
    <name type="scientific">Georgenia daeguensis</name>
    <dbReference type="NCBI Taxonomy" id="908355"/>
    <lineage>
        <taxon>Bacteria</taxon>
        <taxon>Bacillati</taxon>
        <taxon>Actinomycetota</taxon>
        <taxon>Actinomycetes</taxon>
        <taxon>Micrococcales</taxon>
        <taxon>Bogoriellaceae</taxon>
        <taxon>Georgenia</taxon>
    </lineage>
</organism>
<accession>A0ABP8EP22</accession>